<dbReference type="Proteomes" id="UP001281614">
    <property type="component" value="Unassembled WGS sequence"/>
</dbReference>
<evidence type="ECO:0000313" key="3">
    <source>
        <dbReference type="Proteomes" id="UP001281614"/>
    </source>
</evidence>
<feature type="compositionally biased region" description="Basic residues" evidence="1">
    <location>
        <begin position="14"/>
        <end position="29"/>
    </location>
</feature>
<proteinExistence type="predicted"/>
<reference evidence="2" key="1">
    <citation type="submission" date="2023-02" db="EMBL/GenBank/DDBJ databases">
        <title>Colletotrichum kahawae CIFC_Que2 genome sequencing and assembly.</title>
        <authorList>
            <person name="Baroncelli R."/>
        </authorList>
    </citation>
    <scope>NUCLEOTIDE SEQUENCE</scope>
    <source>
        <strain evidence="2">CIFC_Que2</strain>
    </source>
</reference>
<accession>A0AAD9YQ73</accession>
<gene>
    <name evidence="2" type="ORF">CKAH01_03747</name>
</gene>
<name>A0AAD9YQ73_COLKA</name>
<evidence type="ECO:0000256" key="1">
    <source>
        <dbReference type="SAM" id="MobiDB-lite"/>
    </source>
</evidence>
<dbReference type="AlphaFoldDB" id="A0AAD9YQ73"/>
<organism evidence="2 3">
    <name type="scientific">Colletotrichum kahawae</name>
    <name type="common">Coffee berry disease fungus</name>
    <dbReference type="NCBI Taxonomy" id="34407"/>
    <lineage>
        <taxon>Eukaryota</taxon>
        <taxon>Fungi</taxon>
        <taxon>Dikarya</taxon>
        <taxon>Ascomycota</taxon>
        <taxon>Pezizomycotina</taxon>
        <taxon>Sordariomycetes</taxon>
        <taxon>Hypocreomycetidae</taxon>
        <taxon>Glomerellales</taxon>
        <taxon>Glomerellaceae</taxon>
        <taxon>Colletotrichum</taxon>
        <taxon>Colletotrichum gloeosporioides species complex</taxon>
    </lineage>
</organism>
<keyword evidence="3" id="KW-1185">Reference proteome</keyword>
<protein>
    <submittedName>
        <fullName evidence="2">Uncharacterized protein</fullName>
    </submittedName>
</protein>
<sequence length="29" mass="3281">MVCGPHQGTWPATTHRHRRGALALQSHHH</sequence>
<comment type="caution">
    <text evidence="2">The sequence shown here is derived from an EMBL/GenBank/DDBJ whole genome shotgun (WGS) entry which is preliminary data.</text>
</comment>
<evidence type="ECO:0000313" key="2">
    <source>
        <dbReference type="EMBL" id="KAK2773287.1"/>
    </source>
</evidence>
<feature type="region of interest" description="Disordered" evidence="1">
    <location>
        <begin position="1"/>
        <end position="29"/>
    </location>
</feature>
<dbReference type="EMBL" id="VYYT01000057">
    <property type="protein sequence ID" value="KAK2773287.1"/>
    <property type="molecule type" value="Genomic_DNA"/>
</dbReference>